<dbReference type="AlphaFoldDB" id="Q7MKC1"/>
<proteinExistence type="predicted"/>
<evidence type="ECO:0000313" key="2">
    <source>
        <dbReference type="Proteomes" id="UP000002675"/>
    </source>
</evidence>
<dbReference type="RefSeq" id="WP_011150449.1">
    <property type="nucleotide sequence ID" value="NC_005139.1"/>
</dbReference>
<sequence length="265" mass="29986">MFPEKRNPLKLKHNKAFKWDSCRVAFLVCIEFCGESGLRKVGLGGTHPLTQRYTNYSEQQTYYMEKARLKYRSNILNKHLMVISLLFCGNVFASGPYVEYGVQRLEFDQISTSAQGVTIGYAWREDKNLYLELDMMNSSDDLTYFDLSGAYNFKLIDGENLDLLFNVGVGVSYIDYEQFQNTNTLLSFPVGFTGSYSISEQWNAELSVGYRYHIDLTSPTECNDGTESDSVGSGTCSYHGGIKRYQDQIGDGGGINASLGFRYTY</sequence>
<evidence type="ECO:0000313" key="1">
    <source>
        <dbReference type="EMBL" id="BAC94648.1"/>
    </source>
</evidence>
<dbReference type="EMBL" id="BA000037">
    <property type="protein sequence ID" value="BAC94648.1"/>
    <property type="molecule type" value="Genomic_DNA"/>
</dbReference>
<dbReference type="SUPFAM" id="SSF56925">
    <property type="entry name" value="OMPA-like"/>
    <property type="match status" value="1"/>
</dbReference>
<evidence type="ECO:0008006" key="3">
    <source>
        <dbReference type="Google" id="ProtNLM"/>
    </source>
</evidence>
<dbReference type="PATRIC" id="fig|196600.6.peg.1895"/>
<accession>Q7MKC1</accession>
<protein>
    <recommendedName>
        <fullName evidence="3">Outer membrane protein beta-barrel domain-containing protein</fullName>
    </recommendedName>
</protein>
<dbReference type="HOGENOM" id="CLU_1049501_0_0_6"/>
<name>Q7MKC1_VIBVY</name>
<dbReference type="Proteomes" id="UP000002675">
    <property type="component" value="Chromosome I"/>
</dbReference>
<dbReference type="KEGG" id="vvy:VV1884"/>
<organism evidence="1 2">
    <name type="scientific">Vibrio vulnificus (strain YJ016)</name>
    <dbReference type="NCBI Taxonomy" id="196600"/>
    <lineage>
        <taxon>Bacteria</taxon>
        <taxon>Pseudomonadati</taxon>
        <taxon>Pseudomonadota</taxon>
        <taxon>Gammaproteobacteria</taxon>
        <taxon>Vibrionales</taxon>
        <taxon>Vibrionaceae</taxon>
        <taxon>Vibrio</taxon>
    </lineage>
</organism>
<dbReference type="InterPro" id="IPR011250">
    <property type="entry name" value="OMP/PagP_B-barrel"/>
</dbReference>
<gene>
    <name evidence="1" type="ordered locus">VV1884</name>
</gene>
<reference evidence="1 2" key="1">
    <citation type="journal article" date="2003" name="Genome Res.">
        <title>Comparative genome analysis of Vibrio vulnificus, a marine pathogen.</title>
        <authorList>
            <person name="Chen C.Y."/>
            <person name="Wu K.M."/>
            <person name="Chang Y.C."/>
            <person name="Chang C.H."/>
            <person name="Tsai H.C."/>
            <person name="Liao T.L."/>
            <person name="Liu Y.M."/>
            <person name="Chen H.J."/>
            <person name="Shen A.B."/>
            <person name="Li J.C."/>
            <person name="Su T.L."/>
            <person name="Shao C.P."/>
            <person name="Lee C.T."/>
            <person name="Hor L.I."/>
            <person name="Tsai S.F."/>
        </authorList>
    </citation>
    <scope>NUCLEOTIDE SEQUENCE [LARGE SCALE GENOMIC DNA]</scope>
    <source>
        <strain evidence="1 2">YJ016</strain>
    </source>
</reference>